<dbReference type="SUPFAM" id="SSF55811">
    <property type="entry name" value="Nudix"/>
    <property type="match status" value="1"/>
</dbReference>
<dbReference type="GeneID" id="301812581"/>
<dbReference type="GO" id="GO:0006753">
    <property type="term" value="P:nucleoside phosphate metabolic process"/>
    <property type="evidence" value="ECO:0007669"/>
    <property type="project" value="TreeGrafter"/>
</dbReference>
<protein>
    <submittedName>
        <fullName evidence="3">NUDIX hydrolase</fullName>
    </submittedName>
</protein>
<proteinExistence type="predicted"/>
<dbReference type="PANTHER" id="PTHR11839">
    <property type="entry name" value="UDP/ADP-SUGAR PYROPHOSPHATASE"/>
    <property type="match status" value="1"/>
</dbReference>
<reference evidence="3" key="1">
    <citation type="submission" date="2022-02" db="EMBL/GenBank/DDBJ databases">
        <title>Corynebacterium sp. from urogenital microbiome.</title>
        <authorList>
            <person name="Cappelli E.A."/>
            <person name="Ribeiro T.G."/>
            <person name="Peixe L."/>
        </authorList>
    </citation>
    <scope>NUCLEOTIDE SEQUENCE</scope>
    <source>
        <strain evidence="3">C9Ua_112</strain>
    </source>
</reference>
<keyword evidence="4" id="KW-1185">Reference proteome</keyword>
<dbReference type="PROSITE" id="PS51462">
    <property type="entry name" value="NUDIX"/>
    <property type="match status" value="1"/>
</dbReference>
<evidence type="ECO:0000259" key="2">
    <source>
        <dbReference type="PROSITE" id="PS51462"/>
    </source>
</evidence>
<dbReference type="Pfam" id="PF00293">
    <property type="entry name" value="NUDIX"/>
    <property type="match status" value="1"/>
</dbReference>
<dbReference type="PANTHER" id="PTHR11839:SF31">
    <property type="entry name" value="ADP-RIBOSE PYROPHOSPHATASE"/>
    <property type="match status" value="1"/>
</dbReference>
<dbReference type="GO" id="GO:0005829">
    <property type="term" value="C:cytosol"/>
    <property type="evidence" value="ECO:0007669"/>
    <property type="project" value="TreeGrafter"/>
</dbReference>
<evidence type="ECO:0000313" key="3">
    <source>
        <dbReference type="EMBL" id="MCZ9304589.1"/>
    </source>
</evidence>
<dbReference type="EMBL" id="JAKMUV010000002">
    <property type="protein sequence ID" value="MCZ9304589.1"/>
    <property type="molecule type" value="Genomic_DNA"/>
</dbReference>
<feature type="domain" description="Nudix hydrolase" evidence="2">
    <location>
        <begin position="42"/>
        <end position="176"/>
    </location>
</feature>
<dbReference type="AlphaFoldDB" id="A0A9X3M5I8"/>
<dbReference type="GO" id="GO:0016787">
    <property type="term" value="F:hydrolase activity"/>
    <property type="evidence" value="ECO:0007669"/>
    <property type="project" value="UniProtKB-KW"/>
</dbReference>
<gene>
    <name evidence="3" type="ORF">L8U58_03415</name>
</gene>
<evidence type="ECO:0000313" key="4">
    <source>
        <dbReference type="Proteomes" id="UP001146505"/>
    </source>
</evidence>
<dbReference type="Proteomes" id="UP001146505">
    <property type="component" value="Unassembled WGS sequence"/>
</dbReference>
<dbReference type="RefSeq" id="WP_034991450.1">
    <property type="nucleotide sequence ID" value="NZ_JAKMUV010000002.1"/>
</dbReference>
<accession>A0A9X3M5I8</accession>
<keyword evidence="1 3" id="KW-0378">Hydrolase</keyword>
<dbReference type="GO" id="GO:0019693">
    <property type="term" value="P:ribose phosphate metabolic process"/>
    <property type="evidence" value="ECO:0007669"/>
    <property type="project" value="TreeGrafter"/>
</dbReference>
<dbReference type="Gene3D" id="3.90.79.10">
    <property type="entry name" value="Nucleoside Triphosphate Pyrophosphohydrolase"/>
    <property type="match status" value="1"/>
</dbReference>
<dbReference type="InterPro" id="IPR015797">
    <property type="entry name" value="NUDIX_hydrolase-like_dom_sf"/>
</dbReference>
<name>A0A9X3M5I8_9CORY</name>
<dbReference type="InterPro" id="IPR000086">
    <property type="entry name" value="NUDIX_hydrolase_dom"/>
</dbReference>
<evidence type="ECO:0000256" key="1">
    <source>
        <dbReference type="ARBA" id="ARBA00022801"/>
    </source>
</evidence>
<organism evidence="3 4">
    <name type="scientific">Corynebacterium macclintockiae</name>
    <dbReference type="NCBI Taxonomy" id="2913501"/>
    <lineage>
        <taxon>Bacteria</taxon>
        <taxon>Bacillati</taxon>
        <taxon>Actinomycetota</taxon>
        <taxon>Actinomycetes</taxon>
        <taxon>Mycobacteriales</taxon>
        <taxon>Corynebacteriaceae</taxon>
        <taxon>Corynebacterium</taxon>
    </lineage>
</organism>
<sequence length="218" mass="24399">MSTDNTPYRVVDSELLLDAPIIGVRRDTITTATGEAKREIVEHFSAVAVAAVRDNHVMMIRQYRHGVGRHLWEIPAGLLDLVGEDPLEAARRELAEEAGLRAHSWHLLGDVVTSPGFSEEMCRIYLAEDLDDDLADFDLPEAEFEEAEIETRWVPIPEAIEWAQTGVVENSIATIALLHLAADTRRDVSEPFNYHSGLAERRSARAEAKLGTDMKFLR</sequence>
<comment type="caution">
    <text evidence="3">The sequence shown here is derived from an EMBL/GenBank/DDBJ whole genome shotgun (WGS) entry which is preliminary data.</text>
</comment>